<dbReference type="RefSeq" id="WP_136928787.1">
    <property type="nucleotide sequence ID" value="NZ_SSMQ01000008.1"/>
</dbReference>
<keyword evidence="2" id="KW-1185">Reference proteome</keyword>
<evidence type="ECO:0000313" key="1">
    <source>
        <dbReference type="EMBL" id="TKD09988.1"/>
    </source>
</evidence>
<dbReference type="Proteomes" id="UP000309215">
    <property type="component" value="Unassembled WGS sequence"/>
</dbReference>
<protein>
    <submittedName>
        <fullName evidence="1">Uncharacterized protein</fullName>
    </submittedName>
</protein>
<organism evidence="1 2">
    <name type="scientific">Polyangium fumosum</name>
    <dbReference type="NCBI Taxonomy" id="889272"/>
    <lineage>
        <taxon>Bacteria</taxon>
        <taxon>Pseudomonadati</taxon>
        <taxon>Myxococcota</taxon>
        <taxon>Polyangia</taxon>
        <taxon>Polyangiales</taxon>
        <taxon>Polyangiaceae</taxon>
        <taxon>Polyangium</taxon>
    </lineage>
</organism>
<dbReference type="AlphaFoldDB" id="A0A4U1JHM7"/>
<reference evidence="1 2" key="1">
    <citation type="submission" date="2019-04" db="EMBL/GenBank/DDBJ databases">
        <authorList>
            <person name="Li Y."/>
            <person name="Wang J."/>
        </authorList>
    </citation>
    <scope>NUCLEOTIDE SEQUENCE [LARGE SCALE GENOMIC DNA]</scope>
    <source>
        <strain evidence="1 2">DSM 14668</strain>
    </source>
</reference>
<accession>A0A4U1JHM7</accession>
<proteinExistence type="predicted"/>
<dbReference type="EMBL" id="SSMQ01000008">
    <property type="protein sequence ID" value="TKD09988.1"/>
    <property type="molecule type" value="Genomic_DNA"/>
</dbReference>
<name>A0A4U1JHM7_9BACT</name>
<gene>
    <name evidence="1" type="ORF">E8A74_10300</name>
</gene>
<sequence>MASATGTQKFLEHGPLKFARTRPTMHIPDAEVHDDAGANVNPPVSFTAELTGCSVFCASRGSTPIAP</sequence>
<comment type="caution">
    <text evidence="1">The sequence shown here is derived from an EMBL/GenBank/DDBJ whole genome shotgun (WGS) entry which is preliminary data.</text>
</comment>
<evidence type="ECO:0000313" key="2">
    <source>
        <dbReference type="Proteomes" id="UP000309215"/>
    </source>
</evidence>